<evidence type="ECO:0000256" key="1">
    <source>
        <dbReference type="ARBA" id="ARBA00008779"/>
    </source>
</evidence>
<proteinExistence type="inferred from homology"/>
<evidence type="ECO:0000313" key="7">
    <source>
        <dbReference type="Proteomes" id="UP000317093"/>
    </source>
</evidence>
<keyword evidence="7" id="KW-1185">Reference proteome</keyword>
<name>A0A518BBR7_9BACT</name>
<dbReference type="EC" id="3.1.6.1" evidence="6"/>
<dbReference type="EMBL" id="CP036279">
    <property type="protein sequence ID" value="QDU64434.1"/>
    <property type="molecule type" value="Genomic_DNA"/>
</dbReference>
<protein>
    <submittedName>
        <fullName evidence="6">Arylsulfatase</fullName>
        <ecNumber evidence="6">3.1.6.1</ecNumber>
    </submittedName>
</protein>
<dbReference type="InterPro" id="IPR017850">
    <property type="entry name" value="Alkaline_phosphatase_core_sf"/>
</dbReference>
<feature type="compositionally biased region" description="Basic residues" evidence="3">
    <location>
        <begin position="504"/>
        <end position="522"/>
    </location>
</feature>
<dbReference type="KEGG" id="knv:Pan216_53240"/>
<feature type="signal peptide" evidence="4">
    <location>
        <begin position="1"/>
        <end position="24"/>
    </location>
</feature>
<feature type="compositionally biased region" description="Basic and acidic residues" evidence="3">
    <location>
        <begin position="492"/>
        <end position="503"/>
    </location>
</feature>
<feature type="chain" id="PRO_5021776751" evidence="4">
    <location>
        <begin position="25"/>
        <end position="522"/>
    </location>
</feature>
<evidence type="ECO:0000259" key="5">
    <source>
        <dbReference type="Pfam" id="PF16347"/>
    </source>
</evidence>
<feature type="domain" description="N-sulphoglucosamine sulphohydrolase C-terminal" evidence="5">
    <location>
        <begin position="339"/>
        <end position="490"/>
    </location>
</feature>
<sequence precursor="true">MGVNRICFCLASFLSLGVVAPLAAAEAVKPPNIIFMFADDHAYQAIGAYGSKINETPNIDRLAREGMLFLNCFVTNSICGPSRAVIQTGKYSHLNGFVRNGNYFDNKQQTFPKLLQKAGYQTAVIGKWHLASDPAGFDWYEVLIGQGPYYNPPMKTNGEVVKHTGYTTEIITEQTLAWLKDKRDPNKPFMLMMQHKAPHRQWDPGPKYLNKYDDKKIPEPETLFDDYANRGTPAKTQDMSIAKTMTERDLKLVPPKNLTPEQLEVWNKAYDEKNKAFKEANLEGDELVRWKYQRYIKDYLRCISSVDDSVGAVLDYLDKSGLADNTIVIYSSDQGFYLGEHGWFDKRWIYEESLRTPLLVRWPGVVKAGSVNTDIVSNLDFAETFLDIAGVKVPKDMQGRSLLPLLEGKTPEDWRKSFYYHYYEYPAVHSVHRHYGVVTDRYKLIYFYQIGEWELYDLEKDPNELRNVYGEKEYESVVANLKKELTRLREELKVPEEDPEGVRRPRPNRQQNKAKKANKPAA</sequence>
<evidence type="ECO:0000256" key="2">
    <source>
        <dbReference type="ARBA" id="ARBA00022801"/>
    </source>
</evidence>
<dbReference type="SUPFAM" id="SSF53649">
    <property type="entry name" value="Alkaline phosphatase-like"/>
    <property type="match status" value="1"/>
</dbReference>
<evidence type="ECO:0000313" key="6">
    <source>
        <dbReference type="EMBL" id="QDU64434.1"/>
    </source>
</evidence>
<keyword evidence="4" id="KW-0732">Signal</keyword>
<evidence type="ECO:0000256" key="3">
    <source>
        <dbReference type="SAM" id="MobiDB-lite"/>
    </source>
</evidence>
<dbReference type="PANTHER" id="PTHR43108">
    <property type="entry name" value="N-ACETYLGLUCOSAMINE-6-SULFATASE FAMILY MEMBER"/>
    <property type="match status" value="1"/>
</dbReference>
<comment type="similarity">
    <text evidence="1">Belongs to the sulfatase family.</text>
</comment>
<accession>A0A518BBR7</accession>
<dbReference type="CDD" id="cd16031">
    <property type="entry name" value="G6S_like"/>
    <property type="match status" value="1"/>
</dbReference>
<gene>
    <name evidence="6" type="ORF">Pan216_53240</name>
</gene>
<dbReference type="InterPro" id="IPR032506">
    <property type="entry name" value="SGSH_C"/>
</dbReference>
<dbReference type="PANTHER" id="PTHR43108:SF6">
    <property type="entry name" value="N-SULPHOGLUCOSAMINE SULPHOHYDROLASE"/>
    <property type="match status" value="1"/>
</dbReference>
<reference evidence="6 7" key="1">
    <citation type="submission" date="2019-02" db="EMBL/GenBank/DDBJ databases">
        <title>Deep-cultivation of Planctomycetes and their phenomic and genomic characterization uncovers novel biology.</title>
        <authorList>
            <person name="Wiegand S."/>
            <person name="Jogler M."/>
            <person name="Boedeker C."/>
            <person name="Pinto D."/>
            <person name="Vollmers J."/>
            <person name="Rivas-Marin E."/>
            <person name="Kohn T."/>
            <person name="Peeters S.H."/>
            <person name="Heuer A."/>
            <person name="Rast P."/>
            <person name="Oberbeckmann S."/>
            <person name="Bunk B."/>
            <person name="Jeske O."/>
            <person name="Meyerdierks A."/>
            <person name="Storesund J.E."/>
            <person name="Kallscheuer N."/>
            <person name="Luecker S."/>
            <person name="Lage O.M."/>
            <person name="Pohl T."/>
            <person name="Merkel B.J."/>
            <person name="Hornburger P."/>
            <person name="Mueller R.-W."/>
            <person name="Bruemmer F."/>
            <person name="Labrenz M."/>
            <person name="Spormann A.M."/>
            <person name="Op den Camp H."/>
            <person name="Overmann J."/>
            <person name="Amann R."/>
            <person name="Jetten M.S.M."/>
            <person name="Mascher T."/>
            <person name="Medema M.H."/>
            <person name="Devos D.P."/>
            <person name="Kaster A.-K."/>
            <person name="Ovreas L."/>
            <person name="Rohde M."/>
            <person name="Galperin M.Y."/>
            <person name="Jogler C."/>
        </authorList>
    </citation>
    <scope>NUCLEOTIDE SEQUENCE [LARGE SCALE GENOMIC DNA]</scope>
    <source>
        <strain evidence="6 7">Pan216</strain>
    </source>
</reference>
<dbReference type="InterPro" id="IPR024607">
    <property type="entry name" value="Sulfatase_CS"/>
</dbReference>
<dbReference type="AlphaFoldDB" id="A0A518BBR7"/>
<dbReference type="RefSeq" id="WP_145262643.1">
    <property type="nucleotide sequence ID" value="NZ_CP036279.1"/>
</dbReference>
<dbReference type="PROSITE" id="PS00149">
    <property type="entry name" value="SULFATASE_2"/>
    <property type="match status" value="1"/>
</dbReference>
<feature type="region of interest" description="Disordered" evidence="3">
    <location>
        <begin position="492"/>
        <end position="522"/>
    </location>
</feature>
<organism evidence="6 7">
    <name type="scientific">Kolteria novifilia</name>
    <dbReference type="NCBI Taxonomy" id="2527975"/>
    <lineage>
        <taxon>Bacteria</taxon>
        <taxon>Pseudomonadati</taxon>
        <taxon>Planctomycetota</taxon>
        <taxon>Planctomycetia</taxon>
        <taxon>Kolteriales</taxon>
        <taxon>Kolteriaceae</taxon>
        <taxon>Kolteria</taxon>
    </lineage>
</organism>
<dbReference type="Proteomes" id="UP000317093">
    <property type="component" value="Chromosome"/>
</dbReference>
<dbReference type="Pfam" id="PF16347">
    <property type="entry name" value="SGSH_C"/>
    <property type="match status" value="1"/>
</dbReference>
<keyword evidence="2 6" id="KW-0378">Hydrolase</keyword>
<evidence type="ECO:0000256" key="4">
    <source>
        <dbReference type="SAM" id="SignalP"/>
    </source>
</evidence>
<dbReference type="GO" id="GO:0004065">
    <property type="term" value="F:arylsulfatase activity"/>
    <property type="evidence" value="ECO:0007669"/>
    <property type="project" value="UniProtKB-EC"/>
</dbReference>
<dbReference type="OrthoDB" id="237120at2"/>
<dbReference type="Gene3D" id="3.40.720.10">
    <property type="entry name" value="Alkaline Phosphatase, subunit A"/>
    <property type="match status" value="1"/>
</dbReference>